<dbReference type="AlphaFoldDB" id="A0A5C5CXX8"/>
<evidence type="ECO:0000313" key="6">
    <source>
        <dbReference type="Proteomes" id="UP000553980"/>
    </source>
</evidence>
<evidence type="ECO:0000313" key="5">
    <source>
        <dbReference type="Proteomes" id="UP000313390"/>
    </source>
</evidence>
<feature type="compositionally biased region" description="Pro residues" evidence="1">
    <location>
        <begin position="37"/>
        <end position="50"/>
    </location>
</feature>
<protein>
    <submittedName>
        <fullName evidence="4">Uncharacterized protein</fullName>
    </submittedName>
</protein>
<sequence length="93" mass="10065">MKRAAIVMTLLLFSSSMTFAQESGMPTQSGTQEPEVPGNPPPAPGQPPSDPDSVYVPQESGSQKQDRLPRPEQDKCAPGQDAKKCVEQQRGRK</sequence>
<proteinExistence type="predicted"/>
<feature type="signal peptide" evidence="2">
    <location>
        <begin position="1"/>
        <end position="20"/>
    </location>
</feature>
<evidence type="ECO:0000256" key="2">
    <source>
        <dbReference type="SAM" id="SignalP"/>
    </source>
</evidence>
<dbReference type="Proteomes" id="UP000553980">
    <property type="component" value="Unassembled WGS sequence"/>
</dbReference>
<evidence type="ECO:0000313" key="4">
    <source>
        <dbReference type="EMBL" id="TNV15516.1"/>
    </source>
</evidence>
<accession>A0A5C5CXX8</accession>
<dbReference type="EMBL" id="VEWK01000001">
    <property type="protein sequence ID" value="TNV15516.1"/>
    <property type="molecule type" value="Genomic_DNA"/>
</dbReference>
<reference evidence="4 5" key="1">
    <citation type="journal article" date="2011" name="Int. J. Syst. Evol. Microbiol.">
        <title>Ochrobactrum pecoris sp. nov., isolated from farm animals.</title>
        <authorList>
            <person name="Kampfer P."/>
            <person name="Huber B."/>
            <person name="Busse H.J."/>
            <person name="Scholz H.C."/>
            <person name="Tomaso H."/>
            <person name="Hotzel H."/>
            <person name="Melzer F."/>
        </authorList>
    </citation>
    <scope>NUCLEOTIDE SEQUENCE [LARGE SCALE GENOMIC DNA]</scope>
    <source>
        <strain evidence="4 5">08RB2639</strain>
    </source>
</reference>
<gene>
    <name evidence="4" type="ORF">FIB18_01805</name>
    <name evidence="3" type="ORF">GGQ79_000510</name>
</gene>
<feature type="region of interest" description="Disordered" evidence="1">
    <location>
        <begin position="21"/>
        <end position="93"/>
    </location>
</feature>
<name>A0A5C5CXX8_9HYPH</name>
<organism evidence="4 5">
    <name type="scientific">Brucella pecoris</name>
    <dbReference type="NCBI Taxonomy" id="867683"/>
    <lineage>
        <taxon>Bacteria</taxon>
        <taxon>Pseudomonadati</taxon>
        <taxon>Pseudomonadota</taxon>
        <taxon>Alphaproteobacteria</taxon>
        <taxon>Hyphomicrobiales</taxon>
        <taxon>Brucellaceae</taxon>
        <taxon>Brucella/Ochrobactrum group</taxon>
        <taxon>Brucella</taxon>
    </lineage>
</organism>
<comment type="caution">
    <text evidence="4">The sequence shown here is derived from an EMBL/GenBank/DDBJ whole genome shotgun (WGS) entry which is preliminary data.</text>
</comment>
<keyword evidence="6" id="KW-1185">Reference proteome</keyword>
<reference evidence="3 6" key="3">
    <citation type="submission" date="2020-08" db="EMBL/GenBank/DDBJ databases">
        <title>Genomic Encyclopedia of Type Strains, Phase IV (KMG-IV): sequencing the most valuable type-strain genomes for metagenomic binning, comparative biology and taxonomic classification.</title>
        <authorList>
            <person name="Goeker M."/>
        </authorList>
    </citation>
    <scope>NUCLEOTIDE SEQUENCE [LARGE SCALE GENOMIC DNA]</scope>
    <source>
        <strain evidence="3 6">DSM 23868</strain>
    </source>
</reference>
<keyword evidence="2" id="KW-0732">Signal</keyword>
<dbReference type="EMBL" id="JACIEX010000001">
    <property type="protein sequence ID" value="MBB4092037.1"/>
    <property type="molecule type" value="Genomic_DNA"/>
</dbReference>
<reference evidence="4" key="2">
    <citation type="submission" date="2019-06" db="EMBL/GenBank/DDBJ databases">
        <authorList>
            <person name="Hu M."/>
        </authorList>
    </citation>
    <scope>NUCLEOTIDE SEQUENCE</scope>
    <source>
        <strain evidence="4">08RB2639</strain>
    </source>
</reference>
<evidence type="ECO:0000313" key="3">
    <source>
        <dbReference type="EMBL" id="MBB4092037.1"/>
    </source>
</evidence>
<feature type="compositionally biased region" description="Basic and acidic residues" evidence="1">
    <location>
        <begin position="64"/>
        <end position="93"/>
    </location>
</feature>
<dbReference type="Proteomes" id="UP000313390">
    <property type="component" value="Unassembled WGS sequence"/>
</dbReference>
<evidence type="ECO:0000256" key="1">
    <source>
        <dbReference type="SAM" id="MobiDB-lite"/>
    </source>
</evidence>
<feature type="compositionally biased region" description="Polar residues" evidence="1">
    <location>
        <begin position="21"/>
        <end position="31"/>
    </location>
</feature>
<feature type="chain" id="PRO_5044619261" evidence="2">
    <location>
        <begin position="21"/>
        <end position="93"/>
    </location>
</feature>